<evidence type="ECO:0000313" key="4">
    <source>
        <dbReference type="Proteomes" id="UP000887116"/>
    </source>
</evidence>
<feature type="region of interest" description="Disordered" evidence="1">
    <location>
        <begin position="2062"/>
        <end position="2114"/>
    </location>
</feature>
<sequence>MGLKSIGKETVTHGLFGGLEKTECHNRYNIQLSSLDTKNKIEIEVMDQKKICATVPKIKNAYCLKELREKKIFLSDVSFKSEKCLYEESVNDIHLLLGAGVAGKILTGKIEHLSCGLVAMQYILGWTVRGKVSNEINLDSSYLTLSLFVNEAKITDLWNLDSFGINDPCEKQSKEEVLTRFRMGKIGATADIRKTFLSISLDDHDRDYMRFIWLKDGDPEKEIRTLSDPERWDYVPDSLIPSDLPSRGCNVEALSISRWWEGPAYLQKPMNKWPKSEKLHNFEIINSERRKPLISVTNTDNKRIDWPLARVIQLFPSKDVDVRLTKVKMKNGEFLGPIKIGLYPWSCLLNWMPPRTYDPDMDYFGKNEFEFFELEKLKAGPSTSRYQRIIPRTRTSENVRVRVQNKRTQAGARRSISSASPSKPQKRKRRTYRRCIKKVVKLARTKKHLVETGKGKSCSANTAVVVTYRRKRYRRKRRKIETKNASTSKFHSVKDRISRNLGLVKSSNSLTAPSIKSKAKASSSSAASGSSCSLFGNKDQLMDFNECYHEDVPGPSNWKPEGKKEISSSFNLLDTIIAGQKMLHTKSENVVINTDGSLIFKEKKMKKKSLVKEPSTFEKPKTGQNSNTCNTKLQNAVKTNDSSKDCKIKEKIATKKDSFDKSKSVAPLEPSLGDIPKIQNKDSEKMSPMLLAALARRKENEKVNMSVSNMKDKKRVSFSDEKKYFESEYISVEDNTELKRENQNSSLECSKLQSYKFESETDRRILKNKKENDSLNLNSNCSLNSNFNFNPCDSHSFETEQSFKKEQSYSIDEKCVKKETGGFLKNRSTENVYSRITTISDDDNIMDMNSSQSLLQTDSNQSILLLNCTKNLHVNIKEEPNSSSEESDLEESQSLISPFKMQHESKLSLYSSSNRLKKSETNIKEELSFKNNDYSISYLEKDFSVSKSNFQPVKSIQRLECPQSLFQTATDIDSTQRKIITGKCFKKELHSSDEETNFLNSNGCSKSANKLLDKQMKIKDEPPSSDDERRHMSPVAQFTNDLSNNRHTLRSPMQCIDFSHTKKSDINSKIAEFTCDSNDLSCTQLAESSSNSLIHSKKQLDNLPCTQLAEHCSKEQLDSLPCTQLAEHRSKRLTDDLPFPQLSEQCSKEQSDNLPCTQLAEHRFKELIDDLPCTQLAEHRSKDLTDDLPCTQLAEPHFQNLLDDLPCTQLAEHHSKKQLDYLPCTQLAEHRSKGLTDDLPCTQLAEHRSKGLTDDLPCTQLAEHCSKEKLDSLPCTQLVESHFQKPLDDLPCTQLADHHSKEQLDNLPCTQLAEHRSEELTDDLPCTQLAEHCSKEQADNLPCTQLAEHHSKELTDDLPCTQLAEHCLEERADNLPCTQLVEHRSKDLTDDLPCAQLAEPHFQNLLDDLPCTQLAEHHSKKQLDYLPCTQLAEHRSEELTDDLPCTQLAEHCSKEQADNLPCTQLAEHHSKELTDDLPCTQLAEHCLEERADNLLCTQLAEHCSREQLDNLSHIQLSKLCPEEKLENLPYKLLSDGNVVPLQNNSDNLNKIPCNFESDLLESRSHALDDSHSKLLKFLKEKSKDEIFSEEREQISALLLRSGNLEVKKSIKKIGGHKNLPQVLMHASLKHIPVPKPTNKKTFSFDQVKQYYGLKEDKETSNNNIINKENGFISLTGKSSIESSRILFPSKHLVKYAARVDGNILKSDVKDNEDEIEIIAMNPENVKKEKEIQEVVVSSDDEDFPQIQLHDIFSNKILDCNLKDLNQKSCVSFSCISIKQEKVIDNHLAYINEKKICNKVEDSVSLSGNINRIIKKETDGINFKEHSKTINSLNSSALIKKEKVVCSKEKKENLLEKNKIKSSLQLKSEKSISRKIKHENKMDDAVESRDQRVKKEKHDSERKSSRNQDLAASNDCNFLKEELTKNNVEQNNFNIRRDKRKSEVDHYTNEKIQVKDKSLSMSDLKKQDITKEKHMSKRTNENKDKCVSKNSTITECRKIKTFENKGKYDGRNNEMMQSIEKHVGKDNKTISSKEKHDSKSKITSLSNSENKLVGNGKLVTEKRKLSSRDVEKNSYNNKRYKMELSEDSGKVRNNEKKHITKEKSDKDRKKSLDCSSNSRNAVITIKYNNELEKKFKNVHEENGISKKDSSKFSLGKKCPSKSVIPHSNEKKGAQESDHKLTNGSIKNFNDVKNEKLLNSNIYSTQFNALRTNMKKEPSNTSNVLMLEREKTIMGNVKERRMSTFSESPSYSEDTCDSFSSPAVRSKVLTKKYPENFKHQKNALTVLNQVADEIIAFSDKSKSHIFLDEPVDLDIIKKGCDSFKGRKVDRKHIKDEIAEEVKIALKPFYTSGLIDKEEYKDIMRKAVPKVYLNCGHYVNPEKIKSLVTNYIKRLSNS</sequence>
<dbReference type="EMBL" id="BMAO01022964">
    <property type="protein sequence ID" value="GFQ85785.1"/>
    <property type="molecule type" value="Genomic_DNA"/>
</dbReference>
<dbReference type="PANTHER" id="PTHR12618:SF20">
    <property type="entry name" value="PHD AND RING FINGER DOMAIN-CONTAINING PROTEIN 1"/>
    <property type="match status" value="1"/>
</dbReference>
<dbReference type="OrthoDB" id="6437949at2759"/>
<feature type="region of interest" description="Disordered" evidence="1">
    <location>
        <begin position="396"/>
        <end position="431"/>
    </location>
</feature>
<feature type="region of interest" description="Disordered" evidence="1">
    <location>
        <begin position="659"/>
        <end position="684"/>
    </location>
</feature>
<feature type="region of interest" description="Disordered" evidence="1">
    <location>
        <begin position="1865"/>
        <end position="1911"/>
    </location>
</feature>
<dbReference type="Pfam" id="PF23030">
    <property type="entry name" value="SCAF11-like_C"/>
    <property type="match status" value="1"/>
</dbReference>
<feature type="region of interest" description="Disordered" evidence="1">
    <location>
        <begin position="1010"/>
        <end position="1031"/>
    </location>
</feature>
<evidence type="ECO:0000313" key="3">
    <source>
        <dbReference type="EMBL" id="GFQ85785.1"/>
    </source>
</evidence>
<keyword evidence="4" id="KW-1185">Reference proteome</keyword>
<evidence type="ECO:0000259" key="2">
    <source>
        <dbReference type="Pfam" id="PF23030"/>
    </source>
</evidence>
<protein>
    <submittedName>
        <fullName evidence="3">Integrase catalytic domain-containing protein</fullName>
    </submittedName>
</protein>
<feature type="compositionally biased region" description="Basic and acidic residues" evidence="1">
    <location>
        <begin position="1878"/>
        <end position="1905"/>
    </location>
</feature>
<dbReference type="Proteomes" id="UP000887116">
    <property type="component" value="Unassembled WGS sequence"/>
</dbReference>
<feature type="region of interest" description="Disordered" evidence="1">
    <location>
        <begin position="2141"/>
        <end position="2180"/>
    </location>
</feature>
<name>A0A8X6IZH8_TRICU</name>
<dbReference type="InterPro" id="IPR047157">
    <property type="entry name" value="PHRF1/Atg35"/>
</dbReference>
<comment type="caution">
    <text evidence="3">The sequence shown here is derived from an EMBL/GenBank/DDBJ whole genome shotgun (WGS) entry which is preliminary data.</text>
</comment>
<gene>
    <name evidence="3" type="primary">AVEN_221877_1</name>
    <name evidence="3" type="ORF">TNCT_358751</name>
</gene>
<feature type="region of interest" description="Disordered" evidence="1">
    <location>
        <begin position="512"/>
        <end position="531"/>
    </location>
</feature>
<feature type="region of interest" description="Disordered" evidence="1">
    <location>
        <begin position="2021"/>
        <end position="2047"/>
    </location>
</feature>
<dbReference type="PANTHER" id="PTHR12618">
    <property type="entry name" value="PHD AND RING FINGER DOMAIN-CONTAINING PROTEIN 1"/>
    <property type="match status" value="1"/>
</dbReference>
<feature type="compositionally biased region" description="Basic and acidic residues" evidence="1">
    <location>
        <begin position="2021"/>
        <end position="2039"/>
    </location>
</feature>
<feature type="compositionally biased region" description="Basic and acidic residues" evidence="1">
    <location>
        <begin position="2062"/>
        <end position="2071"/>
    </location>
</feature>
<feature type="domain" description="SFR19-like C-terminal" evidence="2">
    <location>
        <begin position="2325"/>
        <end position="2393"/>
    </location>
</feature>
<evidence type="ECO:0000256" key="1">
    <source>
        <dbReference type="SAM" id="MobiDB-lite"/>
    </source>
</evidence>
<feature type="compositionally biased region" description="Basic and acidic residues" evidence="1">
    <location>
        <begin position="2166"/>
        <end position="2179"/>
    </location>
</feature>
<reference evidence="3" key="1">
    <citation type="submission" date="2020-07" db="EMBL/GenBank/DDBJ databases">
        <title>Multicomponent nature underlies the extraordinary mechanical properties of spider dragline silk.</title>
        <authorList>
            <person name="Kono N."/>
            <person name="Nakamura H."/>
            <person name="Mori M."/>
            <person name="Yoshida Y."/>
            <person name="Ohtoshi R."/>
            <person name="Malay A.D."/>
            <person name="Moran D.A.P."/>
            <person name="Tomita M."/>
            <person name="Numata K."/>
            <person name="Arakawa K."/>
        </authorList>
    </citation>
    <scope>NUCLEOTIDE SEQUENCE</scope>
</reference>
<feature type="compositionally biased region" description="Basic and acidic residues" evidence="1">
    <location>
        <begin position="2079"/>
        <end position="2111"/>
    </location>
</feature>
<accession>A0A8X6IZH8</accession>
<feature type="compositionally biased region" description="Basic and acidic residues" evidence="1">
    <location>
        <begin position="1011"/>
        <end position="1031"/>
    </location>
</feature>
<proteinExistence type="predicted"/>
<dbReference type="InterPro" id="IPR057031">
    <property type="entry name" value="SFR19-like_C"/>
</dbReference>
<organism evidence="3 4">
    <name type="scientific">Trichonephila clavata</name>
    <name type="common">Joro spider</name>
    <name type="synonym">Nephila clavata</name>
    <dbReference type="NCBI Taxonomy" id="2740835"/>
    <lineage>
        <taxon>Eukaryota</taxon>
        <taxon>Metazoa</taxon>
        <taxon>Ecdysozoa</taxon>
        <taxon>Arthropoda</taxon>
        <taxon>Chelicerata</taxon>
        <taxon>Arachnida</taxon>
        <taxon>Araneae</taxon>
        <taxon>Araneomorphae</taxon>
        <taxon>Entelegynae</taxon>
        <taxon>Araneoidea</taxon>
        <taxon>Nephilidae</taxon>
        <taxon>Trichonephila</taxon>
    </lineage>
</organism>